<sequence>MGTPIAEPFWTSMALNDRLTGRIVTLAFVFALFAITLWHLLYQSQYDVFNLVPSPLYAFGVWHQVIECMKAQHKHQLISHKICKGVQGP</sequence>
<evidence type="ECO:0000313" key="3">
    <source>
        <dbReference type="Proteomes" id="UP000324222"/>
    </source>
</evidence>
<proteinExistence type="predicted"/>
<feature type="transmembrane region" description="Helical" evidence="1">
    <location>
        <begin position="20"/>
        <end position="41"/>
    </location>
</feature>
<keyword evidence="1" id="KW-0812">Transmembrane</keyword>
<dbReference type="AlphaFoldDB" id="A0A5B7FPG1"/>
<gene>
    <name evidence="2" type="ORF">E2C01_039968</name>
</gene>
<evidence type="ECO:0000256" key="1">
    <source>
        <dbReference type="SAM" id="Phobius"/>
    </source>
</evidence>
<accession>A0A5B7FPG1</accession>
<keyword evidence="1" id="KW-0472">Membrane</keyword>
<keyword evidence="1" id="KW-1133">Transmembrane helix</keyword>
<reference evidence="2 3" key="1">
    <citation type="submission" date="2019-05" db="EMBL/GenBank/DDBJ databases">
        <title>Another draft genome of Portunus trituberculatus and its Hox gene families provides insights of decapod evolution.</title>
        <authorList>
            <person name="Jeong J.-H."/>
            <person name="Song I."/>
            <person name="Kim S."/>
            <person name="Choi T."/>
            <person name="Kim D."/>
            <person name="Ryu S."/>
            <person name="Kim W."/>
        </authorList>
    </citation>
    <scope>NUCLEOTIDE SEQUENCE [LARGE SCALE GENOMIC DNA]</scope>
    <source>
        <tissue evidence="2">Muscle</tissue>
    </source>
</reference>
<comment type="caution">
    <text evidence="2">The sequence shown here is derived from an EMBL/GenBank/DDBJ whole genome shotgun (WGS) entry which is preliminary data.</text>
</comment>
<name>A0A5B7FPG1_PORTR</name>
<organism evidence="2 3">
    <name type="scientific">Portunus trituberculatus</name>
    <name type="common">Swimming crab</name>
    <name type="synonym">Neptunus trituberculatus</name>
    <dbReference type="NCBI Taxonomy" id="210409"/>
    <lineage>
        <taxon>Eukaryota</taxon>
        <taxon>Metazoa</taxon>
        <taxon>Ecdysozoa</taxon>
        <taxon>Arthropoda</taxon>
        <taxon>Crustacea</taxon>
        <taxon>Multicrustacea</taxon>
        <taxon>Malacostraca</taxon>
        <taxon>Eumalacostraca</taxon>
        <taxon>Eucarida</taxon>
        <taxon>Decapoda</taxon>
        <taxon>Pleocyemata</taxon>
        <taxon>Brachyura</taxon>
        <taxon>Eubrachyura</taxon>
        <taxon>Portunoidea</taxon>
        <taxon>Portunidae</taxon>
        <taxon>Portuninae</taxon>
        <taxon>Portunus</taxon>
    </lineage>
</organism>
<dbReference type="EMBL" id="VSRR010007118">
    <property type="protein sequence ID" value="MPC46254.1"/>
    <property type="molecule type" value="Genomic_DNA"/>
</dbReference>
<evidence type="ECO:0000313" key="2">
    <source>
        <dbReference type="EMBL" id="MPC46254.1"/>
    </source>
</evidence>
<dbReference type="Proteomes" id="UP000324222">
    <property type="component" value="Unassembled WGS sequence"/>
</dbReference>
<protein>
    <submittedName>
        <fullName evidence="2">Uncharacterized protein</fullName>
    </submittedName>
</protein>
<keyword evidence="3" id="KW-1185">Reference proteome</keyword>